<dbReference type="EMBL" id="RXOC01000004">
    <property type="protein sequence ID" value="RXF70641.1"/>
    <property type="molecule type" value="Genomic_DNA"/>
</dbReference>
<keyword evidence="1" id="KW-0732">Signal</keyword>
<comment type="caution">
    <text evidence="3">The sequence shown here is derived from an EMBL/GenBank/DDBJ whole genome shotgun (WGS) entry which is preliminary data.</text>
</comment>
<dbReference type="GO" id="GO:0016788">
    <property type="term" value="F:hydrolase activity, acting on ester bonds"/>
    <property type="evidence" value="ECO:0007669"/>
    <property type="project" value="UniProtKB-ARBA"/>
</dbReference>
<feature type="signal peptide" evidence="1">
    <location>
        <begin position="1"/>
        <end position="24"/>
    </location>
</feature>
<evidence type="ECO:0000313" key="4">
    <source>
        <dbReference type="Proteomes" id="UP000290848"/>
    </source>
</evidence>
<evidence type="ECO:0000313" key="3">
    <source>
        <dbReference type="EMBL" id="RXF70641.1"/>
    </source>
</evidence>
<dbReference type="InterPro" id="IPR032616">
    <property type="entry name" value="DUF4886"/>
</dbReference>
<organism evidence="3 4">
    <name type="scientific">Arcticibacter tournemirensis</name>
    <dbReference type="NCBI Taxonomy" id="699437"/>
    <lineage>
        <taxon>Bacteria</taxon>
        <taxon>Pseudomonadati</taxon>
        <taxon>Bacteroidota</taxon>
        <taxon>Sphingobacteriia</taxon>
        <taxon>Sphingobacteriales</taxon>
        <taxon>Sphingobacteriaceae</taxon>
        <taxon>Arcticibacter</taxon>
    </lineage>
</organism>
<dbReference type="Proteomes" id="UP000290848">
    <property type="component" value="Unassembled WGS sequence"/>
</dbReference>
<reference evidence="3 4" key="1">
    <citation type="submission" date="2018-12" db="EMBL/GenBank/DDBJ databases">
        <title>The Draft Genome Sequence of the Soil Bacterium Pedobacter tournemirensis R1.</title>
        <authorList>
            <person name="He J."/>
        </authorList>
    </citation>
    <scope>NUCLEOTIDE SEQUENCE [LARGE SCALE GENOMIC DNA]</scope>
    <source>
        <strain evidence="3 4">R1</strain>
    </source>
</reference>
<feature type="domain" description="DUF4886" evidence="2">
    <location>
        <begin position="29"/>
        <end position="271"/>
    </location>
</feature>
<dbReference type="Gene3D" id="3.40.50.1110">
    <property type="entry name" value="SGNH hydrolase"/>
    <property type="match status" value="1"/>
</dbReference>
<dbReference type="AlphaFoldDB" id="A0A4Q0MBG6"/>
<dbReference type="RefSeq" id="WP_128768946.1">
    <property type="nucleotide sequence ID" value="NZ_RXOC01000004.1"/>
</dbReference>
<dbReference type="InterPro" id="IPR036514">
    <property type="entry name" value="SGNH_hydro_sf"/>
</dbReference>
<dbReference type="Pfam" id="PF16227">
    <property type="entry name" value="DUF4886"/>
    <property type="match status" value="1"/>
</dbReference>
<feature type="chain" id="PRO_5020381777" evidence="1">
    <location>
        <begin position="25"/>
        <end position="286"/>
    </location>
</feature>
<name>A0A4Q0MBG6_9SPHI</name>
<gene>
    <name evidence="3" type="ORF">EKH83_08355</name>
</gene>
<evidence type="ECO:0000259" key="2">
    <source>
        <dbReference type="Pfam" id="PF16227"/>
    </source>
</evidence>
<proteinExistence type="predicted"/>
<accession>A0A4Q0MBG6</accession>
<sequence length="286" mass="31700">MKKYIVKNVFALLLIAFYSLSVQAKDVIKILTIGNSFSEDAVENYLYELAKAAGDSLVIGNVYIGGCSLETHSKNAGSDAAAYSYRKIVGGKKIVSPNRTLASCIKDEPWDYISFQQASPNSGIYATYFPYLTSLMKYVKSNATNHRVKFMLHRTWAYAKTSSHTGFANYHNNQEEMYRAIVDATRKVVKQVKGIKILIPSGTAIQNARTSAIGDNLCRDGYHLELTYGRYTAACTWFEAITKKSVLGNSYIPETIDSAKAKIAQNAAHYAIRKPDEVTSMASFSL</sequence>
<protein>
    <submittedName>
        <fullName evidence="3">DUF4886 domain-containing protein</fullName>
    </submittedName>
</protein>
<evidence type="ECO:0000256" key="1">
    <source>
        <dbReference type="SAM" id="SignalP"/>
    </source>
</evidence>